<evidence type="ECO:0000313" key="3">
    <source>
        <dbReference type="Proteomes" id="UP001445335"/>
    </source>
</evidence>
<accession>A0AAW1RW09</accession>
<dbReference type="InterPro" id="IPR050620">
    <property type="entry name" value="Thioredoxin_H-type-like"/>
</dbReference>
<keyword evidence="3" id="KW-1185">Reference proteome</keyword>
<evidence type="ECO:0000313" key="2">
    <source>
        <dbReference type="EMBL" id="KAK9838109.1"/>
    </source>
</evidence>
<feature type="domain" description="Thioredoxin" evidence="1">
    <location>
        <begin position="22"/>
        <end position="111"/>
    </location>
</feature>
<dbReference type="Gene3D" id="3.40.30.10">
    <property type="entry name" value="Glutaredoxin"/>
    <property type="match status" value="1"/>
</dbReference>
<name>A0AAW1RW09_9CHLO</name>
<dbReference type="PANTHER" id="PTHR10438:SF382">
    <property type="entry name" value="THIOREDOXIN F2, CHLOROPLASTIC"/>
    <property type="match status" value="1"/>
</dbReference>
<dbReference type="AlphaFoldDB" id="A0AAW1RW09"/>
<reference evidence="2 3" key="1">
    <citation type="journal article" date="2024" name="Nat. Commun.">
        <title>Phylogenomics reveals the evolutionary origins of lichenization in chlorophyte algae.</title>
        <authorList>
            <person name="Puginier C."/>
            <person name="Libourel C."/>
            <person name="Otte J."/>
            <person name="Skaloud P."/>
            <person name="Haon M."/>
            <person name="Grisel S."/>
            <person name="Petersen M."/>
            <person name="Berrin J.G."/>
            <person name="Delaux P.M."/>
            <person name="Dal Grande F."/>
            <person name="Keller J."/>
        </authorList>
    </citation>
    <scope>NUCLEOTIDE SEQUENCE [LARGE SCALE GENOMIC DNA]</scope>
    <source>
        <strain evidence="2 3">SAG 245.80</strain>
    </source>
</reference>
<comment type="caution">
    <text evidence="2">The sequence shown here is derived from an EMBL/GenBank/DDBJ whole genome shotgun (WGS) entry which is preliminary data.</text>
</comment>
<protein>
    <recommendedName>
        <fullName evidence="1">Thioredoxin domain-containing protein</fullName>
    </recommendedName>
</protein>
<gene>
    <name evidence="2" type="ORF">WJX81_001734</name>
</gene>
<dbReference type="PANTHER" id="PTHR10438">
    <property type="entry name" value="THIOREDOXIN"/>
    <property type="match status" value="1"/>
</dbReference>
<dbReference type="Pfam" id="PF00085">
    <property type="entry name" value="Thioredoxin"/>
    <property type="match status" value="1"/>
</dbReference>
<sequence length="134" mass="14772">MQNNAVSLSRSERCSGVEDVTTVHSSAEFESVLSAHPDSLIILMCKAMACRPCKMFTRKFERLAASYPDVVFCEILGDENNDTRRLMMELQIKVTPTFKLYRGRTEAGASECVHSLTGINEGSVAPLAEIVTLP</sequence>
<dbReference type="InterPro" id="IPR036249">
    <property type="entry name" value="Thioredoxin-like_sf"/>
</dbReference>
<proteinExistence type="predicted"/>
<dbReference type="SUPFAM" id="SSF52833">
    <property type="entry name" value="Thioredoxin-like"/>
    <property type="match status" value="1"/>
</dbReference>
<dbReference type="InterPro" id="IPR013766">
    <property type="entry name" value="Thioredoxin_domain"/>
</dbReference>
<dbReference type="Proteomes" id="UP001445335">
    <property type="component" value="Unassembled WGS sequence"/>
</dbReference>
<dbReference type="CDD" id="cd02947">
    <property type="entry name" value="TRX_family"/>
    <property type="match status" value="1"/>
</dbReference>
<organism evidence="2 3">
    <name type="scientific">Elliptochloris bilobata</name>
    <dbReference type="NCBI Taxonomy" id="381761"/>
    <lineage>
        <taxon>Eukaryota</taxon>
        <taxon>Viridiplantae</taxon>
        <taxon>Chlorophyta</taxon>
        <taxon>core chlorophytes</taxon>
        <taxon>Trebouxiophyceae</taxon>
        <taxon>Trebouxiophyceae incertae sedis</taxon>
        <taxon>Elliptochloris clade</taxon>
        <taxon>Elliptochloris</taxon>
    </lineage>
</organism>
<evidence type="ECO:0000259" key="1">
    <source>
        <dbReference type="Pfam" id="PF00085"/>
    </source>
</evidence>
<dbReference type="EMBL" id="JALJOU010000020">
    <property type="protein sequence ID" value="KAK9838109.1"/>
    <property type="molecule type" value="Genomic_DNA"/>
</dbReference>